<dbReference type="FunFam" id="3.40.50.880:FF:000030">
    <property type="entry name" value="Gamma-glutamyl-gamma-aminobutyrate hydrolase PuuD"/>
    <property type="match status" value="1"/>
</dbReference>
<keyword evidence="7" id="KW-1185">Reference proteome</keyword>
<dbReference type="Proteomes" id="UP000238365">
    <property type="component" value="Chromosome"/>
</dbReference>
<comment type="similarity">
    <text evidence="1">Belongs to the peptidase C26 family.</text>
</comment>
<organism evidence="6 7">
    <name type="scientific">Mixta gaviniae</name>
    <dbReference type="NCBI Taxonomy" id="665914"/>
    <lineage>
        <taxon>Bacteria</taxon>
        <taxon>Pseudomonadati</taxon>
        <taxon>Pseudomonadota</taxon>
        <taxon>Gammaproteobacteria</taxon>
        <taxon>Enterobacterales</taxon>
        <taxon>Erwiniaceae</taxon>
        <taxon>Mixta</taxon>
    </lineage>
</organism>
<evidence type="ECO:0000256" key="5">
    <source>
        <dbReference type="ARBA" id="ARBA00066788"/>
    </source>
</evidence>
<dbReference type="InterPro" id="IPR011697">
    <property type="entry name" value="Peptidase_C26"/>
</dbReference>
<gene>
    <name evidence="6" type="ORF">C2E15_13345</name>
</gene>
<accession>A0A2L0IHG2</accession>
<dbReference type="PANTHER" id="PTHR43235:SF1">
    <property type="entry name" value="GLUTAMINE AMIDOTRANSFERASE PB2B2.05-RELATED"/>
    <property type="match status" value="1"/>
</dbReference>
<comment type="function">
    <text evidence="3">Involved in the breakdown of putrescine via hydrolysis of the gamma-glutamyl linkage of gamma-glutamyl-gamma-aminobutyrate.</text>
</comment>
<dbReference type="AlphaFoldDB" id="A0A2L0IHG2"/>
<keyword evidence="6" id="KW-0378">Hydrolase</keyword>
<dbReference type="GO" id="GO:0005829">
    <property type="term" value="C:cytosol"/>
    <property type="evidence" value="ECO:0007669"/>
    <property type="project" value="TreeGrafter"/>
</dbReference>
<dbReference type="EMBL" id="CP026377">
    <property type="protein sequence ID" value="AUX93964.1"/>
    <property type="molecule type" value="Genomic_DNA"/>
</dbReference>
<name>A0A2L0IHG2_9GAMM</name>
<dbReference type="InterPro" id="IPR044668">
    <property type="entry name" value="PuuD-like"/>
</dbReference>
<evidence type="ECO:0000313" key="6">
    <source>
        <dbReference type="EMBL" id="AUX93964.1"/>
    </source>
</evidence>
<dbReference type="SUPFAM" id="SSF52317">
    <property type="entry name" value="Class I glutamine amidotransferase-like"/>
    <property type="match status" value="1"/>
</dbReference>
<dbReference type="RefSeq" id="WP_104957800.1">
    <property type="nucleotide sequence ID" value="NZ_CP026377.1"/>
</dbReference>
<evidence type="ECO:0000256" key="2">
    <source>
        <dbReference type="ARBA" id="ARBA00052718"/>
    </source>
</evidence>
<dbReference type="KEGG" id="pgz:C2E15_13345"/>
<dbReference type="PROSITE" id="PS51273">
    <property type="entry name" value="GATASE_TYPE_1"/>
    <property type="match status" value="1"/>
</dbReference>
<dbReference type="EC" id="3.5.1.94" evidence="5"/>
<evidence type="ECO:0000256" key="1">
    <source>
        <dbReference type="ARBA" id="ARBA00011083"/>
    </source>
</evidence>
<dbReference type="GO" id="GO:0006598">
    <property type="term" value="P:polyamine catabolic process"/>
    <property type="evidence" value="ECO:0007669"/>
    <property type="project" value="TreeGrafter"/>
</dbReference>
<protein>
    <recommendedName>
        <fullName evidence="5">gamma-glutamyl-gamma-aminobutyrate hydrolase</fullName>
        <ecNumber evidence="5">3.5.1.94</ecNumber>
    </recommendedName>
</protein>
<dbReference type="Gene3D" id="3.40.50.880">
    <property type="match status" value="1"/>
</dbReference>
<evidence type="ECO:0000256" key="3">
    <source>
        <dbReference type="ARBA" id="ARBA00055068"/>
    </source>
</evidence>
<dbReference type="PANTHER" id="PTHR43235">
    <property type="entry name" value="GLUTAMINE AMIDOTRANSFERASE PB2B2.05-RELATED"/>
    <property type="match status" value="1"/>
</dbReference>
<dbReference type="NCBIfam" id="NF008471">
    <property type="entry name" value="PRK11366.1"/>
    <property type="match status" value="1"/>
</dbReference>
<evidence type="ECO:0000256" key="4">
    <source>
        <dbReference type="ARBA" id="ARBA00060634"/>
    </source>
</evidence>
<dbReference type="GO" id="GO:0033969">
    <property type="term" value="F:gamma-glutamyl-gamma-aminobutyrate hydrolase activity"/>
    <property type="evidence" value="ECO:0007669"/>
    <property type="project" value="UniProtKB-EC"/>
</dbReference>
<evidence type="ECO:0000313" key="7">
    <source>
        <dbReference type="Proteomes" id="UP000238365"/>
    </source>
</evidence>
<comment type="pathway">
    <text evidence="4">Amine and polyamine degradation; putrescine degradation; 4-aminobutanoate from putrescine: step 4/4.</text>
</comment>
<reference evidence="6 7" key="1">
    <citation type="submission" date="2018-01" db="EMBL/GenBank/DDBJ databases">
        <title>Complete and assembled Genome of Pantoea gaviniae DSM22758T.</title>
        <authorList>
            <person name="Stevens M.J.A."/>
            <person name="Zurfluh K."/>
            <person name="Stephan R."/>
        </authorList>
    </citation>
    <scope>NUCLEOTIDE SEQUENCE [LARGE SCALE GENOMIC DNA]</scope>
    <source>
        <strain evidence="6 7">DSM 22758</strain>
    </source>
</reference>
<dbReference type="CDD" id="cd01745">
    <property type="entry name" value="GATase1_2"/>
    <property type="match status" value="1"/>
</dbReference>
<proteinExistence type="inferred from homology"/>
<dbReference type="Pfam" id="PF07722">
    <property type="entry name" value="Peptidase_C26"/>
    <property type="match status" value="1"/>
</dbReference>
<dbReference type="InterPro" id="IPR029062">
    <property type="entry name" value="Class_I_gatase-like"/>
</dbReference>
<sequence>MERIMDRPLIGVLTCRTEKDGHSAFVLHQKYLDAIMDAGGVPVALPHRPDLGDAIARRTLPLLDGLLLPGSPSNIEPWRYAESGEEALADPGRDALALALIRQALPLHMPLLAICRGMQELVVATGGTLHRALPAGAIRHYADDARPLADQYAPTHAIRLTAGGRLSQLLRGATAIEVNSLHKQGVRHPGPLLQVEATAPDGVIEAVAVPDHPFAIGVQWHPEWRYQHAEASTQLFGAFIHACHQYPKEKRL</sequence>
<comment type="catalytic activity">
    <reaction evidence="2">
        <text>4-(gamma-L-glutamylamino)butanoate + H2O = 4-aminobutanoate + L-glutamate</text>
        <dbReference type="Rhea" id="RHEA:19737"/>
        <dbReference type="ChEBI" id="CHEBI:15377"/>
        <dbReference type="ChEBI" id="CHEBI:29985"/>
        <dbReference type="ChEBI" id="CHEBI:58800"/>
        <dbReference type="ChEBI" id="CHEBI:59888"/>
        <dbReference type="EC" id="3.5.1.94"/>
    </reaction>
</comment>